<evidence type="ECO:0000313" key="2">
    <source>
        <dbReference type="EMBL" id="GAA3509805.1"/>
    </source>
</evidence>
<keyword evidence="3" id="KW-1185">Reference proteome</keyword>
<reference evidence="3" key="1">
    <citation type="journal article" date="2019" name="Int. J. Syst. Evol. Microbiol.">
        <title>The Global Catalogue of Microorganisms (GCM) 10K type strain sequencing project: providing services to taxonomists for standard genome sequencing and annotation.</title>
        <authorList>
            <consortium name="The Broad Institute Genomics Platform"/>
            <consortium name="The Broad Institute Genome Sequencing Center for Infectious Disease"/>
            <person name="Wu L."/>
            <person name="Ma J."/>
        </authorList>
    </citation>
    <scope>NUCLEOTIDE SEQUENCE [LARGE SCALE GENOMIC DNA]</scope>
    <source>
        <strain evidence="3">JCM 17459</strain>
    </source>
</reference>
<dbReference type="EMBL" id="BAABBA010000025">
    <property type="protein sequence ID" value="GAA3509805.1"/>
    <property type="molecule type" value="Genomic_DNA"/>
</dbReference>
<evidence type="ECO:0000256" key="1">
    <source>
        <dbReference type="SAM" id="Phobius"/>
    </source>
</evidence>
<evidence type="ECO:0008006" key="4">
    <source>
        <dbReference type="Google" id="ProtNLM"/>
    </source>
</evidence>
<feature type="transmembrane region" description="Helical" evidence="1">
    <location>
        <begin position="74"/>
        <end position="94"/>
    </location>
</feature>
<feature type="transmembrane region" description="Helical" evidence="1">
    <location>
        <begin position="26"/>
        <end position="44"/>
    </location>
</feature>
<dbReference type="Proteomes" id="UP001499841">
    <property type="component" value="Unassembled WGS sequence"/>
</dbReference>
<comment type="caution">
    <text evidence="2">The sequence shown here is derived from an EMBL/GenBank/DDBJ whole genome shotgun (WGS) entry which is preliminary data.</text>
</comment>
<feature type="transmembrane region" description="Helical" evidence="1">
    <location>
        <begin position="140"/>
        <end position="163"/>
    </location>
</feature>
<protein>
    <recommendedName>
        <fullName evidence="4">DUF2569 family protein</fullName>
    </recommendedName>
</protein>
<keyword evidence="1" id="KW-0472">Membrane</keyword>
<accession>A0ABP6UM60</accession>
<proteinExistence type="predicted"/>
<organism evidence="2 3">
    <name type="scientific">Georgenia daeguensis</name>
    <dbReference type="NCBI Taxonomy" id="908355"/>
    <lineage>
        <taxon>Bacteria</taxon>
        <taxon>Bacillati</taxon>
        <taxon>Actinomycetota</taxon>
        <taxon>Actinomycetes</taxon>
        <taxon>Micrococcales</taxon>
        <taxon>Bogoriellaceae</taxon>
        <taxon>Georgenia</taxon>
    </lineage>
</organism>
<keyword evidence="1" id="KW-1133">Transmembrane helix</keyword>
<keyword evidence="1" id="KW-0812">Transmembrane</keyword>
<gene>
    <name evidence="2" type="ORF">GCM10022262_36790</name>
</gene>
<sequence>MSDRTPAPVARQAPAPPPALNRSRTLWLLSFLTGLTAVVFAFLGREEHLEVIAEQVRELAPDRAASTVDTASDVVLVATMAAIVLVVVVESLLVRRMAARRGGARAGLAVMLLAHALVALVAEAYLTVPGGDGLRDRVVLVAWVALAALAYLVSLAPSVGRWLRER</sequence>
<evidence type="ECO:0000313" key="3">
    <source>
        <dbReference type="Proteomes" id="UP001499841"/>
    </source>
</evidence>
<name>A0ABP6UM60_9MICO</name>
<feature type="transmembrane region" description="Helical" evidence="1">
    <location>
        <begin position="106"/>
        <end position="128"/>
    </location>
</feature>